<dbReference type="Proteomes" id="UP000054874">
    <property type="component" value="Unassembled WGS sequence"/>
</dbReference>
<evidence type="ECO:0000256" key="1">
    <source>
        <dbReference type="PROSITE-ProRule" id="PRU00339"/>
    </source>
</evidence>
<dbReference type="CDD" id="cd01949">
    <property type="entry name" value="GGDEF"/>
    <property type="match status" value="1"/>
</dbReference>
<dbReference type="SMART" id="SM00028">
    <property type="entry name" value="TPR"/>
    <property type="match status" value="3"/>
</dbReference>
<reference evidence="3 4" key="1">
    <citation type="submission" date="2015-11" db="EMBL/GenBank/DDBJ databases">
        <title>Butyribacter intestini gen. nov., sp. nov., a butyric acid-producing bacterium of the family Lachnospiraceae isolated from the human faeces.</title>
        <authorList>
            <person name="Zou Y."/>
            <person name="Xue W."/>
            <person name="Luo G."/>
            <person name="Lv M."/>
        </authorList>
    </citation>
    <scope>NUCLEOTIDE SEQUENCE [LARGE SCALE GENOMIC DNA]</scope>
    <source>
        <strain evidence="3 4">ACET-33324</strain>
    </source>
</reference>
<dbReference type="Pfam" id="PF13424">
    <property type="entry name" value="TPR_12"/>
    <property type="match status" value="1"/>
</dbReference>
<dbReference type="InterPro" id="IPR019734">
    <property type="entry name" value="TPR_rpt"/>
</dbReference>
<dbReference type="Gene3D" id="1.25.40.10">
    <property type="entry name" value="Tetratricopeptide repeat domain"/>
    <property type="match status" value="1"/>
</dbReference>
<gene>
    <name evidence="3" type="ORF">ASU35_08740</name>
</gene>
<dbReference type="NCBIfam" id="TIGR00254">
    <property type="entry name" value="GGDEF"/>
    <property type="match status" value="1"/>
</dbReference>
<feature type="domain" description="GGDEF" evidence="2">
    <location>
        <begin position="395"/>
        <end position="531"/>
    </location>
</feature>
<dbReference type="GO" id="GO:0005886">
    <property type="term" value="C:plasma membrane"/>
    <property type="evidence" value="ECO:0007669"/>
    <property type="project" value="TreeGrafter"/>
</dbReference>
<dbReference type="Gene3D" id="3.30.70.270">
    <property type="match status" value="1"/>
</dbReference>
<dbReference type="SMART" id="SM00267">
    <property type="entry name" value="GGDEF"/>
    <property type="match status" value="1"/>
</dbReference>
<dbReference type="GO" id="GO:0052621">
    <property type="term" value="F:diguanylate cyclase activity"/>
    <property type="evidence" value="ECO:0007669"/>
    <property type="project" value="TreeGrafter"/>
</dbReference>
<dbReference type="PROSITE" id="PS50005">
    <property type="entry name" value="TPR"/>
    <property type="match status" value="1"/>
</dbReference>
<dbReference type="Pfam" id="PF00990">
    <property type="entry name" value="GGDEF"/>
    <property type="match status" value="1"/>
</dbReference>
<evidence type="ECO:0000313" key="4">
    <source>
        <dbReference type="Proteomes" id="UP000054874"/>
    </source>
</evidence>
<dbReference type="InterPro" id="IPR050469">
    <property type="entry name" value="Diguanylate_Cyclase"/>
</dbReference>
<dbReference type="PANTHER" id="PTHR45138:SF9">
    <property type="entry name" value="DIGUANYLATE CYCLASE DGCM-RELATED"/>
    <property type="match status" value="1"/>
</dbReference>
<dbReference type="GO" id="GO:1902201">
    <property type="term" value="P:negative regulation of bacterial-type flagellum-dependent cell motility"/>
    <property type="evidence" value="ECO:0007669"/>
    <property type="project" value="TreeGrafter"/>
</dbReference>
<sequence length="531" mass="60941">MNYDIYSQEIQDCINKIRKTRSTDVKIILSCCQQLLDYGKKYNDSQLLGFSYYYIAEAYYFSGDSQKQLVSLFNALEYLKISQDHGLLARSYNLLGILSNTQGNPGSALDYYLQGLAICSSHNLDYVTGMIYSNISTLFSEVGNHKKAIEFLEKAIENYNKPVPTQALISNLTSSYLALGQSYLHLENLSEAIKCMEKAEKYLPQIPIEDIGITIFVFKAMLADVLGNTVERDACIQEIVAMSLQEYSLLTFYDDFLTLLHFLQNIGKDKALMEIIEPLEDMAVKDGNLHIQLELVKVKLDYYQRTNQDFLFLHTARQFYNLSLKQEAENQKNISASIDLRFSLLELQKQQKKIKAENQRLIIKSESDALTGLPNRYKLNDYADTLLTKAFHNQVPFTVEILDIDYFKQYNDTYGHPAGDECLKAIARELDVITSEDVFCARYGGDEFIILYYNKTEKEVMTLAELLRQRICDLQIEHKNSLAEPFVTITQGIALRIPNSGNRMWDFLHIADNALYDGKRNCRNSITIKTF</sequence>
<dbReference type="InterPro" id="IPR011990">
    <property type="entry name" value="TPR-like_helical_dom_sf"/>
</dbReference>
<organism evidence="3 4">
    <name type="scientific">Acetivibrio ethanolgignens</name>
    <dbReference type="NCBI Taxonomy" id="290052"/>
    <lineage>
        <taxon>Bacteria</taxon>
        <taxon>Bacillati</taxon>
        <taxon>Bacillota</taxon>
        <taxon>Clostridia</taxon>
        <taxon>Eubacteriales</taxon>
        <taxon>Oscillospiraceae</taxon>
        <taxon>Acetivibrio</taxon>
    </lineage>
</organism>
<dbReference type="AlphaFoldDB" id="A0A0V8QG19"/>
<dbReference type="SUPFAM" id="SSF48452">
    <property type="entry name" value="TPR-like"/>
    <property type="match status" value="1"/>
</dbReference>
<evidence type="ECO:0000313" key="3">
    <source>
        <dbReference type="EMBL" id="KSV59492.1"/>
    </source>
</evidence>
<feature type="repeat" description="TPR" evidence="1">
    <location>
        <begin position="173"/>
        <end position="206"/>
    </location>
</feature>
<dbReference type="InterPro" id="IPR029787">
    <property type="entry name" value="Nucleotide_cyclase"/>
</dbReference>
<accession>A0A0V8QG19</accession>
<name>A0A0V8QG19_9FIRM</name>
<comment type="caution">
    <text evidence="3">The sequence shown here is derived from an EMBL/GenBank/DDBJ whole genome shotgun (WGS) entry which is preliminary data.</text>
</comment>
<dbReference type="Pfam" id="PF13181">
    <property type="entry name" value="TPR_8"/>
    <property type="match status" value="1"/>
</dbReference>
<dbReference type="PANTHER" id="PTHR45138">
    <property type="entry name" value="REGULATORY COMPONENTS OF SENSORY TRANSDUCTION SYSTEM"/>
    <property type="match status" value="1"/>
</dbReference>
<dbReference type="InterPro" id="IPR000160">
    <property type="entry name" value="GGDEF_dom"/>
</dbReference>
<protein>
    <recommendedName>
        <fullName evidence="2">GGDEF domain-containing protein</fullName>
    </recommendedName>
</protein>
<dbReference type="SUPFAM" id="SSF55073">
    <property type="entry name" value="Nucleotide cyclase"/>
    <property type="match status" value="1"/>
</dbReference>
<dbReference type="EMBL" id="LNAM01000124">
    <property type="protein sequence ID" value="KSV59492.1"/>
    <property type="molecule type" value="Genomic_DNA"/>
</dbReference>
<dbReference type="PROSITE" id="PS50887">
    <property type="entry name" value="GGDEF"/>
    <property type="match status" value="1"/>
</dbReference>
<dbReference type="InterPro" id="IPR043128">
    <property type="entry name" value="Rev_trsase/Diguanyl_cyclase"/>
</dbReference>
<keyword evidence="4" id="KW-1185">Reference proteome</keyword>
<dbReference type="RefSeq" id="WP_058352300.1">
    <property type="nucleotide sequence ID" value="NZ_CABMMD010000124.1"/>
</dbReference>
<dbReference type="OrthoDB" id="9805474at2"/>
<dbReference type="FunFam" id="3.30.70.270:FF:000001">
    <property type="entry name" value="Diguanylate cyclase domain protein"/>
    <property type="match status" value="1"/>
</dbReference>
<keyword evidence="1" id="KW-0802">TPR repeat</keyword>
<dbReference type="STRING" id="290052.ASU35_08740"/>
<proteinExistence type="predicted"/>
<dbReference type="GO" id="GO:0043709">
    <property type="term" value="P:cell adhesion involved in single-species biofilm formation"/>
    <property type="evidence" value="ECO:0007669"/>
    <property type="project" value="TreeGrafter"/>
</dbReference>
<evidence type="ECO:0000259" key="2">
    <source>
        <dbReference type="PROSITE" id="PS50887"/>
    </source>
</evidence>